<feature type="transmembrane region" description="Helical" evidence="2">
    <location>
        <begin position="293"/>
        <end position="318"/>
    </location>
</feature>
<comment type="caution">
    <text evidence="4">The sequence shown here is derived from an EMBL/GenBank/DDBJ whole genome shotgun (WGS) entry which is preliminary data.</text>
</comment>
<dbReference type="PANTHER" id="PTHR12639">
    <property type="entry name" value="VITAMIN K-DEPENDENT GAMMA-CARBOXYLASE"/>
    <property type="match status" value="1"/>
</dbReference>
<keyword evidence="2" id="KW-0472">Membrane</keyword>
<feature type="transmembrane region" description="Helical" evidence="2">
    <location>
        <begin position="354"/>
        <end position="374"/>
    </location>
</feature>
<keyword evidence="5" id="KW-1185">Reference proteome</keyword>
<proteinExistence type="predicted"/>
<keyword evidence="2" id="KW-1133">Transmembrane helix</keyword>
<dbReference type="InterPro" id="IPR053934">
    <property type="entry name" value="HTTM_dom"/>
</dbReference>
<reference evidence="4 5" key="1">
    <citation type="submission" date="2015-12" db="EMBL/GenBank/DDBJ databases">
        <title>Dictyostelia acquired genes for synthesis and detection of signals that induce cell-type specialization by lateral gene transfer from prokaryotes.</title>
        <authorList>
            <person name="Gloeckner G."/>
            <person name="Schaap P."/>
        </authorList>
    </citation>
    <scope>NUCLEOTIDE SEQUENCE [LARGE SCALE GENOMIC DNA]</scope>
    <source>
        <strain evidence="4 5">TK</strain>
    </source>
</reference>
<feature type="transmembrane region" description="Helical" evidence="2">
    <location>
        <begin position="205"/>
        <end position="222"/>
    </location>
</feature>
<feature type="compositionally biased region" description="Polar residues" evidence="1">
    <location>
        <begin position="1"/>
        <end position="11"/>
    </location>
</feature>
<feature type="region of interest" description="Disordered" evidence="1">
    <location>
        <begin position="1"/>
        <end position="43"/>
    </location>
</feature>
<dbReference type="SUPFAM" id="SSF48452">
    <property type="entry name" value="TPR-like"/>
    <property type="match status" value="1"/>
</dbReference>
<dbReference type="OrthoDB" id="20471at2759"/>
<dbReference type="OMA" id="DNYQHHY"/>
<feature type="compositionally biased region" description="Low complexity" evidence="1">
    <location>
        <begin position="18"/>
        <end position="37"/>
    </location>
</feature>
<dbReference type="GO" id="GO:0019842">
    <property type="term" value="F:vitamin binding"/>
    <property type="evidence" value="ECO:0007669"/>
    <property type="project" value="TreeGrafter"/>
</dbReference>
<dbReference type="PANTHER" id="PTHR12639:SF7">
    <property type="entry name" value="HTTM DOMAIN-CONTAINING PROTEIN"/>
    <property type="match status" value="1"/>
</dbReference>
<evidence type="ECO:0000256" key="1">
    <source>
        <dbReference type="SAM" id="MobiDB-lite"/>
    </source>
</evidence>
<feature type="transmembrane region" description="Helical" evidence="2">
    <location>
        <begin position="65"/>
        <end position="86"/>
    </location>
</feature>
<dbReference type="InParanoid" id="A0A151Z8I3"/>
<dbReference type="AlphaFoldDB" id="A0A151Z8I3"/>
<dbReference type="InterPro" id="IPR011990">
    <property type="entry name" value="TPR-like_helical_dom_sf"/>
</dbReference>
<feature type="transmembrane region" description="Helical" evidence="2">
    <location>
        <begin position="380"/>
        <end position="401"/>
    </location>
</feature>
<dbReference type="InterPro" id="IPR007782">
    <property type="entry name" value="VKG_COase"/>
</dbReference>
<dbReference type="Proteomes" id="UP000076078">
    <property type="component" value="Unassembled WGS sequence"/>
</dbReference>
<feature type="transmembrane region" description="Helical" evidence="2">
    <location>
        <begin position="260"/>
        <end position="281"/>
    </location>
</feature>
<dbReference type="Gene3D" id="1.25.40.10">
    <property type="entry name" value="Tetratricopeptide repeat domain"/>
    <property type="match status" value="1"/>
</dbReference>
<accession>A0A151Z8I3</accession>
<evidence type="ECO:0000313" key="5">
    <source>
        <dbReference type="Proteomes" id="UP000076078"/>
    </source>
</evidence>
<dbReference type="FunCoup" id="A0A151Z8I3">
    <property type="interactions" value="425"/>
</dbReference>
<evidence type="ECO:0000259" key="3">
    <source>
        <dbReference type="Pfam" id="PF05090"/>
    </source>
</evidence>
<gene>
    <name evidence="4" type="ORF">DLAC_11749</name>
</gene>
<evidence type="ECO:0000256" key="2">
    <source>
        <dbReference type="SAM" id="Phobius"/>
    </source>
</evidence>
<dbReference type="EMBL" id="LODT01000037">
    <property type="protein sequence ID" value="KYQ90276.1"/>
    <property type="molecule type" value="Genomic_DNA"/>
</dbReference>
<dbReference type="GO" id="GO:0008488">
    <property type="term" value="F:gamma-glutamyl carboxylase activity"/>
    <property type="evidence" value="ECO:0007669"/>
    <property type="project" value="InterPro"/>
</dbReference>
<protein>
    <recommendedName>
        <fullName evidence="3">HTTM domain-containing protein</fullName>
    </recommendedName>
</protein>
<keyword evidence="2" id="KW-0812">Transmembrane</keyword>
<organism evidence="4 5">
    <name type="scientific">Tieghemostelium lacteum</name>
    <name type="common">Slime mold</name>
    <name type="synonym">Dictyostelium lacteum</name>
    <dbReference type="NCBI Taxonomy" id="361077"/>
    <lineage>
        <taxon>Eukaryota</taxon>
        <taxon>Amoebozoa</taxon>
        <taxon>Evosea</taxon>
        <taxon>Eumycetozoa</taxon>
        <taxon>Dictyostelia</taxon>
        <taxon>Dictyosteliales</taxon>
        <taxon>Raperosteliaceae</taxon>
        <taxon>Tieghemostelium</taxon>
    </lineage>
</organism>
<dbReference type="Pfam" id="PF05090">
    <property type="entry name" value="HTTM"/>
    <property type="match status" value="1"/>
</dbReference>
<sequence>MERSNGNVSISSDKKTIKGSLSTKLKGSSNSKSNQKISKSRDISNGANSSTLLENFIFGENFKGWILITFRFIFYGMMAIDSWLEIPRASNFIGQFNLSHFGDWDWFNRLLTPLLFISSCLVMSILSIGCSLNLQIIRSQPIIEPLLIAILKGLLVFSSQSDNYQHHYLLVLVLFTLAFETKWYSSSDKDSAISIPQKNYSSWPLKLLFLELSVLYFWTAIAKMHPSWINGSVLPRMIGPQFQYLAKDLQNLIGYSVEDIFQILSISTIASELFLLVSIHIESLKIPSLVIGVSMHWIMGISGLRIGTFSIFMVIFYIPLLPNPFYFIYSIIVENLFNNQYLQQLKTVLNIKSIQVIGVSAFIYYGNWIYNLSIEPQPLIIVKLLLLLLLSIVTLFLVFSNHSSSNNNSKERIRNLIVISSLFLMISSHSNSIIREYYSEMATGNLSMNNLTNAIKYYKLAEKQSYDSEWIYTKDTSDDRYEFIGDLGLFLETNKSYTEALDLYNKYKDIYPNQLKIKIGLIRTLQELGGNSKQICQLLPNVKSLAQYIIINQGETCHNINCDRKIKHANYALQTCLKIEKLNKCLI</sequence>
<feature type="domain" description="HTTM" evidence="3">
    <location>
        <begin position="67"/>
        <end position="316"/>
    </location>
</feature>
<feature type="transmembrane region" description="Helical" evidence="2">
    <location>
        <begin position="106"/>
        <end position="130"/>
    </location>
</feature>
<evidence type="ECO:0000313" key="4">
    <source>
        <dbReference type="EMBL" id="KYQ90276.1"/>
    </source>
</evidence>
<name>A0A151Z8I3_TIELA</name>